<proteinExistence type="predicted"/>
<sequence>MVEQPSTMEQSPHGTFLSRGQGRTRQKQKQPPSFKIIWGLHQYATRLVRLWKYVHYTFKIMQNISLLVAAAASFLEKGGTE</sequence>
<dbReference type="AlphaFoldDB" id="A0AAV4SLM2"/>
<evidence type="ECO:0000256" key="1">
    <source>
        <dbReference type="SAM" id="MobiDB-lite"/>
    </source>
</evidence>
<dbReference type="Proteomes" id="UP001054945">
    <property type="component" value="Unassembled WGS sequence"/>
</dbReference>
<name>A0AAV4SLM2_CAEEX</name>
<gene>
    <name evidence="2" type="ORF">CEXT_679331</name>
</gene>
<accession>A0AAV4SLM2</accession>
<keyword evidence="3" id="KW-1185">Reference proteome</keyword>
<dbReference type="EMBL" id="BPLR01009796">
    <property type="protein sequence ID" value="GIY34675.1"/>
    <property type="molecule type" value="Genomic_DNA"/>
</dbReference>
<comment type="caution">
    <text evidence="2">The sequence shown here is derived from an EMBL/GenBank/DDBJ whole genome shotgun (WGS) entry which is preliminary data.</text>
</comment>
<feature type="compositionally biased region" description="Polar residues" evidence="1">
    <location>
        <begin position="1"/>
        <end position="13"/>
    </location>
</feature>
<protein>
    <submittedName>
        <fullName evidence="2">Uncharacterized protein</fullName>
    </submittedName>
</protein>
<feature type="region of interest" description="Disordered" evidence="1">
    <location>
        <begin position="1"/>
        <end position="31"/>
    </location>
</feature>
<evidence type="ECO:0000313" key="2">
    <source>
        <dbReference type="EMBL" id="GIY34675.1"/>
    </source>
</evidence>
<evidence type="ECO:0000313" key="3">
    <source>
        <dbReference type="Proteomes" id="UP001054945"/>
    </source>
</evidence>
<organism evidence="2 3">
    <name type="scientific">Caerostris extrusa</name>
    <name type="common">Bark spider</name>
    <name type="synonym">Caerostris bankana</name>
    <dbReference type="NCBI Taxonomy" id="172846"/>
    <lineage>
        <taxon>Eukaryota</taxon>
        <taxon>Metazoa</taxon>
        <taxon>Ecdysozoa</taxon>
        <taxon>Arthropoda</taxon>
        <taxon>Chelicerata</taxon>
        <taxon>Arachnida</taxon>
        <taxon>Araneae</taxon>
        <taxon>Araneomorphae</taxon>
        <taxon>Entelegynae</taxon>
        <taxon>Araneoidea</taxon>
        <taxon>Araneidae</taxon>
        <taxon>Caerostris</taxon>
    </lineage>
</organism>
<reference evidence="2 3" key="1">
    <citation type="submission" date="2021-06" db="EMBL/GenBank/DDBJ databases">
        <title>Caerostris extrusa draft genome.</title>
        <authorList>
            <person name="Kono N."/>
            <person name="Arakawa K."/>
        </authorList>
    </citation>
    <scope>NUCLEOTIDE SEQUENCE [LARGE SCALE GENOMIC DNA]</scope>
</reference>